<dbReference type="InterPro" id="IPR023027">
    <property type="entry name" value="Mannitol_DH_CS"/>
</dbReference>
<dbReference type="EC" id="1.1.1.17" evidence="2"/>
<dbReference type="InterPro" id="IPR000669">
    <property type="entry name" value="Mannitol_DH"/>
</dbReference>
<evidence type="ECO:0000313" key="10">
    <source>
        <dbReference type="Proteomes" id="UP000612893"/>
    </source>
</evidence>
<accession>A0A934K0V3</accession>
<dbReference type="RefSeq" id="WP_338201493.1">
    <property type="nucleotide sequence ID" value="NZ_JAEKNR010000112.1"/>
</dbReference>
<feature type="domain" description="Mannitol dehydrogenase N-terminal" evidence="7">
    <location>
        <begin position="29"/>
        <end position="277"/>
    </location>
</feature>
<keyword evidence="5" id="KW-0520">NAD</keyword>
<evidence type="ECO:0000256" key="3">
    <source>
        <dbReference type="ARBA" id="ARBA00016219"/>
    </source>
</evidence>
<dbReference type="AlphaFoldDB" id="A0A934K0V3"/>
<dbReference type="Gene3D" id="3.40.50.720">
    <property type="entry name" value="NAD(P)-binding Rossmann-like Domain"/>
    <property type="match status" value="1"/>
</dbReference>
<sequence length="494" mass="51974">MGASGSQRLCRANLPQTLGARAGRAPEPGIVHLGLGNFARAHTAVYTAAALEEQPGPWAMVGVAQRSHAVADALLAQDLLYTVLTLSPDRVDAAVQAVLADVVVAADQPEALLSNLAAPATRIITLTVTEKGYSYSPETLGLAVDDPAVRADLGGGPPRTPIGQIVRGLQRRAGTHGEPVTVLSCDNLAGNGDHTSRLVHEFVAALPGIEGAELASYLGAVSFPSTMVDRIVPATTEEHRRLAAASLGLSDQVPVPTEPFSMWVLQDRFAAGRPAWEAGGAIFSDDVHAYELLKLRLLNGTHSLIAYLGMLSGQRYIAGAVRTPAIERAARALIDEYLPTLAAPEGVDLQRYVERLFERFGNTAIAHPTTQVGTDGSLKLPVRITEAAQQHLDQGTVPRLLGLTVAAYIACLATPESYDSAAVGEVRDPAAARLAELGAREADPRRLVQAVFGEAGIFSPELAERAPFLDAVADLLSTLRRHGVASAVDRALAG</sequence>
<evidence type="ECO:0000256" key="4">
    <source>
        <dbReference type="ARBA" id="ARBA00023002"/>
    </source>
</evidence>
<dbReference type="InterPro" id="IPR013328">
    <property type="entry name" value="6PGD_dom2"/>
</dbReference>
<dbReference type="EMBL" id="JAEKNR010000112">
    <property type="protein sequence ID" value="MBJ7598467.1"/>
    <property type="molecule type" value="Genomic_DNA"/>
</dbReference>
<proteinExistence type="inferred from homology"/>
<dbReference type="Pfam" id="PF08125">
    <property type="entry name" value="Mannitol_dh_C"/>
    <property type="match status" value="1"/>
</dbReference>
<dbReference type="GO" id="GO:0008926">
    <property type="term" value="F:mannitol-1-phosphate 5-dehydrogenase activity"/>
    <property type="evidence" value="ECO:0007669"/>
    <property type="project" value="UniProtKB-EC"/>
</dbReference>
<name>A0A934K0V3_9BACT</name>
<comment type="similarity">
    <text evidence="1">Belongs to the mannitol dehydrogenase family.</text>
</comment>
<dbReference type="Pfam" id="PF01232">
    <property type="entry name" value="Mannitol_dh"/>
    <property type="match status" value="1"/>
</dbReference>
<feature type="domain" description="Mannitol dehydrogenase C-terminal" evidence="8">
    <location>
        <begin position="286"/>
        <end position="477"/>
    </location>
</feature>
<dbReference type="SUPFAM" id="SSF48179">
    <property type="entry name" value="6-phosphogluconate dehydrogenase C-terminal domain-like"/>
    <property type="match status" value="1"/>
</dbReference>
<dbReference type="InterPro" id="IPR036291">
    <property type="entry name" value="NAD(P)-bd_dom_sf"/>
</dbReference>
<dbReference type="PRINTS" id="PR00084">
    <property type="entry name" value="MTLDHDRGNASE"/>
</dbReference>
<gene>
    <name evidence="9" type="ORF">JF922_10335</name>
</gene>
<dbReference type="PANTHER" id="PTHR43362:SF1">
    <property type="entry name" value="MANNITOL DEHYDROGENASE 2-RELATED"/>
    <property type="match status" value="1"/>
</dbReference>
<evidence type="ECO:0000259" key="8">
    <source>
        <dbReference type="Pfam" id="PF08125"/>
    </source>
</evidence>
<comment type="catalytic activity">
    <reaction evidence="6">
        <text>D-mannitol 1-phosphate + NAD(+) = beta-D-fructose 6-phosphate + NADH + H(+)</text>
        <dbReference type="Rhea" id="RHEA:19661"/>
        <dbReference type="ChEBI" id="CHEBI:15378"/>
        <dbReference type="ChEBI" id="CHEBI:57540"/>
        <dbReference type="ChEBI" id="CHEBI:57634"/>
        <dbReference type="ChEBI" id="CHEBI:57945"/>
        <dbReference type="ChEBI" id="CHEBI:61381"/>
        <dbReference type="EC" id="1.1.1.17"/>
    </reaction>
</comment>
<dbReference type="InterPro" id="IPR050988">
    <property type="entry name" value="Mannitol_DH/Oxidoreductase"/>
</dbReference>
<dbReference type="PROSITE" id="PS00974">
    <property type="entry name" value="MANNITOL_DHGENASE"/>
    <property type="match status" value="1"/>
</dbReference>
<evidence type="ECO:0000256" key="6">
    <source>
        <dbReference type="ARBA" id="ARBA00048615"/>
    </source>
</evidence>
<comment type="caution">
    <text evidence="9">The sequence shown here is derived from an EMBL/GenBank/DDBJ whole genome shotgun (WGS) entry which is preliminary data.</text>
</comment>
<evidence type="ECO:0000256" key="2">
    <source>
        <dbReference type="ARBA" id="ARBA00012939"/>
    </source>
</evidence>
<evidence type="ECO:0000259" key="7">
    <source>
        <dbReference type="Pfam" id="PF01232"/>
    </source>
</evidence>
<dbReference type="InterPro" id="IPR008927">
    <property type="entry name" value="6-PGluconate_DH-like_C_sf"/>
</dbReference>
<keyword evidence="10" id="KW-1185">Reference proteome</keyword>
<organism evidence="9 10">
    <name type="scientific">Candidatus Nephthysia bennettiae</name>
    <dbReference type="NCBI Taxonomy" id="3127016"/>
    <lineage>
        <taxon>Bacteria</taxon>
        <taxon>Bacillati</taxon>
        <taxon>Candidatus Dormiibacterota</taxon>
        <taxon>Candidatus Dormibacteria</taxon>
        <taxon>Candidatus Dormibacterales</taxon>
        <taxon>Candidatus Dormibacteraceae</taxon>
        <taxon>Candidatus Nephthysia</taxon>
    </lineage>
</organism>
<dbReference type="SUPFAM" id="SSF51735">
    <property type="entry name" value="NAD(P)-binding Rossmann-fold domains"/>
    <property type="match status" value="1"/>
</dbReference>
<dbReference type="Gene3D" id="1.10.1040.10">
    <property type="entry name" value="N-(1-d-carboxylethyl)-l-norvaline Dehydrogenase, domain 2"/>
    <property type="match status" value="1"/>
</dbReference>
<evidence type="ECO:0000313" key="9">
    <source>
        <dbReference type="EMBL" id="MBJ7598467.1"/>
    </source>
</evidence>
<dbReference type="Proteomes" id="UP000612893">
    <property type="component" value="Unassembled WGS sequence"/>
</dbReference>
<reference evidence="9" key="1">
    <citation type="submission" date="2020-10" db="EMBL/GenBank/DDBJ databases">
        <title>Ca. Dormibacterota MAGs.</title>
        <authorList>
            <person name="Montgomery K."/>
        </authorList>
    </citation>
    <scope>NUCLEOTIDE SEQUENCE [LARGE SCALE GENOMIC DNA]</scope>
    <source>
        <strain evidence="9">SC8812_S17_10</strain>
    </source>
</reference>
<keyword evidence="4" id="KW-0560">Oxidoreductase</keyword>
<protein>
    <recommendedName>
        <fullName evidence="3">Mannitol-1-phosphate 5-dehydrogenase</fullName>
        <ecNumber evidence="2">1.1.1.17</ecNumber>
    </recommendedName>
</protein>
<evidence type="ECO:0000256" key="1">
    <source>
        <dbReference type="ARBA" id="ARBA00006541"/>
    </source>
</evidence>
<dbReference type="InterPro" id="IPR013131">
    <property type="entry name" value="Mannitol_DH_N"/>
</dbReference>
<dbReference type="InterPro" id="IPR013118">
    <property type="entry name" value="Mannitol_DH_C"/>
</dbReference>
<evidence type="ECO:0000256" key="5">
    <source>
        <dbReference type="ARBA" id="ARBA00023027"/>
    </source>
</evidence>
<dbReference type="PANTHER" id="PTHR43362">
    <property type="entry name" value="MANNITOL DEHYDROGENASE DSF1-RELATED"/>
    <property type="match status" value="1"/>
</dbReference>